<proteinExistence type="predicted"/>
<dbReference type="EMBL" id="MN739520">
    <property type="protein sequence ID" value="QHT10359.1"/>
    <property type="molecule type" value="Genomic_DNA"/>
</dbReference>
<dbReference type="Pfam" id="PF01728">
    <property type="entry name" value="FtsJ"/>
    <property type="match status" value="1"/>
</dbReference>
<reference evidence="2" key="1">
    <citation type="journal article" date="2020" name="Nature">
        <title>Giant virus diversity and host interactions through global metagenomics.</title>
        <authorList>
            <person name="Schulz F."/>
            <person name="Roux S."/>
            <person name="Paez-Espino D."/>
            <person name="Jungbluth S."/>
            <person name="Walsh D.A."/>
            <person name="Denef V.J."/>
            <person name="McMahon K.D."/>
            <person name="Konstantinidis K.T."/>
            <person name="Eloe-Fadrosh E.A."/>
            <person name="Kyrpides N.C."/>
            <person name="Woyke T."/>
        </authorList>
    </citation>
    <scope>NUCLEOTIDE SEQUENCE</scope>
    <source>
        <strain evidence="2">GVMAG-M-3300023174-107</strain>
    </source>
</reference>
<dbReference type="PANTHER" id="PTHR16121">
    <property type="entry name" value="CAP-SPECIFIC MRNA (NUCLEOSIDE-2'-O-)-METHYLTRANSFERASE 1-RELATED"/>
    <property type="match status" value="1"/>
</dbReference>
<feature type="domain" description="Ribosomal RNA methyltransferase FtsJ" evidence="1">
    <location>
        <begin position="80"/>
        <end position="275"/>
    </location>
</feature>
<evidence type="ECO:0000259" key="1">
    <source>
        <dbReference type="Pfam" id="PF01728"/>
    </source>
</evidence>
<dbReference type="SUPFAM" id="SSF53335">
    <property type="entry name" value="S-adenosyl-L-methionine-dependent methyltransferases"/>
    <property type="match status" value="1"/>
</dbReference>
<dbReference type="GO" id="GO:0005737">
    <property type="term" value="C:cytoplasm"/>
    <property type="evidence" value="ECO:0007669"/>
    <property type="project" value="TreeGrafter"/>
</dbReference>
<dbReference type="InterPro" id="IPR029063">
    <property type="entry name" value="SAM-dependent_MTases_sf"/>
</dbReference>
<dbReference type="AlphaFoldDB" id="A0A6C0D384"/>
<dbReference type="Gene3D" id="3.40.50.12760">
    <property type="match status" value="1"/>
</dbReference>
<dbReference type="GO" id="GO:0006370">
    <property type="term" value="P:7-methylguanosine mRNA capping"/>
    <property type="evidence" value="ECO:0007669"/>
    <property type="project" value="TreeGrafter"/>
</dbReference>
<dbReference type="GO" id="GO:0032259">
    <property type="term" value="P:methylation"/>
    <property type="evidence" value="ECO:0007669"/>
    <property type="project" value="InterPro"/>
</dbReference>
<dbReference type="GO" id="GO:0004483">
    <property type="term" value="F:methyltransferase cap1 activity"/>
    <property type="evidence" value="ECO:0007669"/>
    <property type="project" value="TreeGrafter"/>
</dbReference>
<name>A0A6C0D384_9ZZZZ</name>
<accession>A0A6C0D384</accession>
<sequence>MNSYTINETIVNIDEKDIMFNDNIFYINNTLKGYIHLIKKEIESNLELWERNKKYLNPYEFINTNYDSASSCVCSYKPISRAFFKMIEILNNYNFSFPKNMKSFHLAEGPGGFIEALSFYRKNKQDMYYGITLMDDECSVPKWSRADYFLMKNPNIIIETGEDNTGNLYNVKNLLYMEKYKHSIDFITADGGFDFSIDFNKQEENSAKLIFCEICFTLMLQKEGGSFVLKVFDLYSSCSLQLLYLLSYFYEEVIISKPLSSRPANSEKYIICLRFKMVHNLKQILDKFIENYESYKITNIFKPEMKFPNHFVEKMIEINSIFGQNQIENIVSILNYIVDESKNEKSEQIKKTHLSKCAKLCKKYNLPIYEYYNYV</sequence>
<dbReference type="InterPro" id="IPR002877">
    <property type="entry name" value="RNA_MeTrfase_FtsJ_dom"/>
</dbReference>
<dbReference type="PANTHER" id="PTHR16121:SF0">
    <property type="entry name" value="CAP-SPECIFIC MRNA (NUCLEOSIDE-2'-O-)-METHYLTRANSFERASE 1"/>
    <property type="match status" value="1"/>
</dbReference>
<dbReference type="GO" id="GO:0005634">
    <property type="term" value="C:nucleus"/>
    <property type="evidence" value="ECO:0007669"/>
    <property type="project" value="UniProtKB-ARBA"/>
</dbReference>
<organism evidence="2">
    <name type="scientific">viral metagenome</name>
    <dbReference type="NCBI Taxonomy" id="1070528"/>
    <lineage>
        <taxon>unclassified sequences</taxon>
        <taxon>metagenomes</taxon>
        <taxon>organismal metagenomes</taxon>
    </lineage>
</organism>
<evidence type="ECO:0000313" key="2">
    <source>
        <dbReference type="EMBL" id="QHT10359.1"/>
    </source>
</evidence>
<protein>
    <recommendedName>
        <fullName evidence="1">Ribosomal RNA methyltransferase FtsJ domain-containing protein</fullName>
    </recommendedName>
</protein>
<dbReference type="InterPro" id="IPR050851">
    <property type="entry name" value="mRNA_Cap_2O-Ribose_MeTrfase"/>
</dbReference>